<evidence type="ECO:0000256" key="2">
    <source>
        <dbReference type="ARBA" id="ARBA00022448"/>
    </source>
</evidence>
<dbReference type="SUPFAM" id="SSF103473">
    <property type="entry name" value="MFS general substrate transporter"/>
    <property type="match status" value="1"/>
</dbReference>
<dbReference type="Pfam" id="PF10604">
    <property type="entry name" value="Polyketide_cyc2"/>
    <property type="match status" value="1"/>
</dbReference>
<dbReference type="PANTHER" id="PTHR42718:SF46">
    <property type="entry name" value="BLR6921 PROTEIN"/>
    <property type="match status" value="1"/>
</dbReference>
<evidence type="ECO:0000313" key="11">
    <source>
        <dbReference type="EMBL" id="NYI03469.1"/>
    </source>
</evidence>
<reference evidence="11 12" key="1">
    <citation type="submission" date="2020-07" db="EMBL/GenBank/DDBJ databases">
        <title>Sequencing the genomes of 1000 actinobacteria strains.</title>
        <authorList>
            <person name="Klenk H.-P."/>
        </authorList>
    </citation>
    <scope>NUCLEOTIDE SEQUENCE [LARGE SCALE GENOMIC DNA]</scope>
    <source>
        <strain evidence="11 12">DSM 42178</strain>
    </source>
</reference>
<dbReference type="GO" id="GO:0046677">
    <property type="term" value="P:response to antibiotic"/>
    <property type="evidence" value="ECO:0007669"/>
    <property type="project" value="UniProtKB-KW"/>
</dbReference>
<feature type="transmembrane region" description="Helical" evidence="9">
    <location>
        <begin position="12"/>
        <end position="37"/>
    </location>
</feature>
<dbReference type="Proteomes" id="UP000567795">
    <property type="component" value="Unassembled WGS sequence"/>
</dbReference>
<dbReference type="GO" id="GO:0022857">
    <property type="term" value="F:transmembrane transporter activity"/>
    <property type="evidence" value="ECO:0007669"/>
    <property type="project" value="InterPro"/>
</dbReference>
<feature type="transmembrane region" description="Helical" evidence="9">
    <location>
        <begin position="365"/>
        <end position="388"/>
    </location>
</feature>
<evidence type="ECO:0000256" key="9">
    <source>
        <dbReference type="SAM" id="Phobius"/>
    </source>
</evidence>
<organism evidence="11 12">
    <name type="scientific">Allostreptomyces psammosilenae</name>
    <dbReference type="NCBI Taxonomy" id="1892865"/>
    <lineage>
        <taxon>Bacteria</taxon>
        <taxon>Bacillati</taxon>
        <taxon>Actinomycetota</taxon>
        <taxon>Actinomycetes</taxon>
        <taxon>Kitasatosporales</taxon>
        <taxon>Streptomycetaceae</taxon>
        <taxon>Allostreptomyces</taxon>
    </lineage>
</organism>
<feature type="region of interest" description="Disordered" evidence="8">
    <location>
        <begin position="469"/>
        <end position="512"/>
    </location>
</feature>
<dbReference type="InterPro" id="IPR020846">
    <property type="entry name" value="MFS_dom"/>
</dbReference>
<keyword evidence="7" id="KW-0046">Antibiotic resistance</keyword>
<keyword evidence="5 9" id="KW-1133">Transmembrane helix</keyword>
<feature type="domain" description="Major facilitator superfamily (MFS) profile" evidence="10">
    <location>
        <begin position="15"/>
        <end position="470"/>
    </location>
</feature>
<dbReference type="PANTHER" id="PTHR42718">
    <property type="entry name" value="MAJOR FACILITATOR SUPERFAMILY MULTIDRUG TRANSPORTER MFSC"/>
    <property type="match status" value="1"/>
</dbReference>
<feature type="transmembrane region" description="Helical" evidence="9">
    <location>
        <begin position="446"/>
        <end position="466"/>
    </location>
</feature>
<feature type="transmembrane region" description="Helical" evidence="9">
    <location>
        <begin position="140"/>
        <end position="162"/>
    </location>
</feature>
<feature type="transmembrane region" description="Helical" evidence="9">
    <location>
        <begin position="203"/>
        <end position="222"/>
    </location>
</feature>
<dbReference type="GO" id="GO:0005886">
    <property type="term" value="C:plasma membrane"/>
    <property type="evidence" value="ECO:0007669"/>
    <property type="project" value="UniProtKB-SubCell"/>
</dbReference>
<dbReference type="InterPro" id="IPR019587">
    <property type="entry name" value="Polyketide_cyclase/dehydratase"/>
</dbReference>
<feature type="transmembrane region" description="Helical" evidence="9">
    <location>
        <begin position="273"/>
        <end position="295"/>
    </location>
</feature>
<comment type="caution">
    <text evidence="11">The sequence shown here is derived from an EMBL/GenBank/DDBJ whole genome shotgun (WGS) entry which is preliminary data.</text>
</comment>
<keyword evidence="3" id="KW-1003">Cell membrane</keyword>
<name>A0A852ZM47_9ACTN</name>
<dbReference type="InterPro" id="IPR011701">
    <property type="entry name" value="MFS"/>
</dbReference>
<dbReference type="CDD" id="cd17321">
    <property type="entry name" value="MFS_MMR_MDR_like"/>
    <property type="match status" value="1"/>
</dbReference>
<keyword evidence="4 9" id="KW-0812">Transmembrane</keyword>
<evidence type="ECO:0000259" key="10">
    <source>
        <dbReference type="PROSITE" id="PS50850"/>
    </source>
</evidence>
<dbReference type="AlphaFoldDB" id="A0A852ZM47"/>
<comment type="subcellular location">
    <subcellularLocation>
        <location evidence="1">Cell membrane</location>
        <topology evidence="1">Multi-pass membrane protein</topology>
    </subcellularLocation>
</comment>
<keyword evidence="6 9" id="KW-0472">Membrane</keyword>
<dbReference type="Gene3D" id="1.20.1250.20">
    <property type="entry name" value="MFS general substrate transporter like domains"/>
    <property type="match status" value="1"/>
</dbReference>
<protein>
    <submittedName>
        <fullName evidence="11">EmrB/QacA subfamily drug resistance transporter</fullName>
    </submittedName>
</protein>
<gene>
    <name evidence="11" type="ORF">FHU37_000412</name>
</gene>
<feature type="transmembrane region" description="Helical" evidence="9">
    <location>
        <begin position="234"/>
        <end position="252"/>
    </location>
</feature>
<dbReference type="RefSeq" id="WP_179812510.1">
    <property type="nucleotide sequence ID" value="NZ_JACBZD010000001.1"/>
</dbReference>
<dbReference type="EMBL" id="JACBZD010000001">
    <property type="protein sequence ID" value="NYI03469.1"/>
    <property type="molecule type" value="Genomic_DNA"/>
</dbReference>
<dbReference type="Pfam" id="PF07690">
    <property type="entry name" value="MFS_1"/>
    <property type="match status" value="1"/>
</dbReference>
<dbReference type="InterPro" id="IPR036259">
    <property type="entry name" value="MFS_trans_sf"/>
</dbReference>
<evidence type="ECO:0000256" key="4">
    <source>
        <dbReference type="ARBA" id="ARBA00022692"/>
    </source>
</evidence>
<sequence>MARTRNGAGDRPGVVLAVLAAAQFAVVLSTSVVNVALPALRDGVGLSEHALSWVVGAYGLAFGALLLLGGRAADLLGARRVLLAGLALFAAAALAAGLSTTPAALITARAVQGVGAAAVAPAALALLTRLHPPGPRRGRALGVWGAVSGAGGAAGVLLGGALTQSPGWPAVFHATALTGAAVLVATAVLVPRGPAPTPDTRRLDLVGAGTITASLAALVLGLTGAGRLGWTDPAVLGPLAAAAVLLGLFVRTERRHPAPLLPPRLLTTGSVGPANLVMALVGAVWVGLFFFLPLYQQQVLGDGPLRAGLAQLPLAAANILGSALAPRLARRLGPTGTLTAGLAALATGLGWLSRLPADGGFLADVLGPSLIVGLGLGLAFVQLTGAAVGGVQAADAGLAGGLVNTTRQVGGAVGLAVLTSLAASATATATTAGAPPATALTEGYRLAFLTSATVIALAAACAPVVLRGPARPASQRDASPLPLTEEPGETTMKHDNHPQHTQATTPPPTVDDSAPVVVRRSTTVAAPLAVVWGVHTAVGSWADWNPDVDRAALDGPLRPGTRLRWLTHGLEIVSTLLHVAPGERVVWAGPAQGIQGVHVWAFEEHDGVVTVRTEESWSGGPVLARPEQARQMLEQSLETWLRHLRAECERRWALAADRP</sequence>
<evidence type="ECO:0000256" key="3">
    <source>
        <dbReference type="ARBA" id="ARBA00022475"/>
    </source>
</evidence>
<evidence type="ECO:0000256" key="8">
    <source>
        <dbReference type="SAM" id="MobiDB-lite"/>
    </source>
</evidence>
<dbReference type="Gene3D" id="1.20.1720.10">
    <property type="entry name" value="Multidrug resistance protein D"/>
    <property type="match status" value="1"/>
</dbReference>
<feature type="transmembrane region" description="Helical" evidence="9">
    <location>
        <begin position="168"/>
        <end position="191"/>
    </location>
</feature>
<dbReference type="PROSITE" id="PS50850">
    <property type="entry name" value="MFS"/>
    <property type="match status" value="1"/>
</dbReference>
<dbReference type="SUPFAM" id="SSF55961">
    <property type="entry name" value="Bet v1-like"/>
    <property type="match status" value="1"/>
</dbReference>
<dbReference type="Gene3D" id="3.30.530.20">
    <property type="match status" value="1"/>
</dbReference>
<evidence type="ECO:0000313" key="12">
    <source>
        <dbReference type="Proteomes" id="UP000567795"/>
    </source>
</evidence>
<accession>A0A852ZM47</accession>
<dbReference type="InterPro" id="IPR023393">
    <property type="entry name" value="START-like_dom_sf"/>
</dbReference>
<feature type="transmembrane region" description="Helical" evidence="9">
    <location>
        <begin position="307"/>
        <end position="325"/>
    </location>
</feature>
<feature type="transmembrane region" description="Helical" evidence="9">
    <location>
        <begin position="409"/>
        <end position="434"/>
    </location>
</feature>
<feature type="transmembrane region" description="Helical" evidence="9">
    <location>
        <begin position="332"/>
        <end position="353"/>
    </location>
</feature>
<proteinExistence type="predicted"/>
<evidence type="ECO:0000256" key="7">
    <source>
        <dbReference type="ARBA" id="ARBA00023251"/>
    </source>
</evidence>
<keyword evidence="12" id="KW-1185">Reference proteome</keyword>
<feature type="transmembrane region" description="Helical" evidence="9">
    <location>
        <begin position="49"/>
        <end position="69"/>
    </location>
</feature>
<keyword evidence="2" id="KW-0813">Transport</keyword>
<feature type="transmembrane region" description="Helical" evidence="9">
    <location>
        <begin position="81"/>
        <end position="98"/>
    </location>
</feature>
<evidence type="ECO:0000256" key="6">
    <source>
        <dbReference type="ARBA" id="ARBA00023136"/>
    </source>
</evidence>
<feature type="transmembrane region" description="Helical" evidence="9">
    <location>
        <begin position="110"/>
        <end position="128"/>
    </location>
</feature>
<evidence type="ECO:0000256" key="5">
    <source>
        <dbReference type="ARBA" id="ARBA00022989"/>
    </source>
</evidence>
<evidence type="ECO:0000256" key="1">
    <source>
        <dbReference type="ARBA" id="ARBA00004651"/>
    </source>
</evidence>